<dbReference type="Gene3D" id="1.10.3290.10">
    <property type="entry name" value="Fido-like domain"/>
    <property type="match status" value="1"/>
</dbReference>
<dbReference type="EC" id="2.7.7.108" evidence="5"/>
<dbReference type="PANTHER" id="PTHR39560">
    <property type="entry name" value="PROTEIN ADENYLYLTRANSFERASE FIC-RELATED"/>
    <property type="match status" value="1"/>
</dbReference>
<keyword evidence="3" id="KW-0547">Nucleotide-binding</keyword>
<dbReference type="InterPro" id="IPR036597">
    <property type="entry name" value="Fido-like_dom_sf"/>
</dbReference>
<dbReference type="PANTHER" id="PTHR39560:SF1">
    <property type="entry name" value="PROTEIN ADENYLYLTRANSFERASE FIC-RELATED"/>
    <property type="match status" value="1"/>
</dbReference>
<dbReference type="Pfam" id="PF02661">
    <property type="entry name" value="Fic"/>
    <property type="match status" value="1"/>
</dbReference>
<evidence type="ECO:0000256" key="5">
    <source>
        <dbReference type="ARBA" id="ARBA00034531"/>
    </source>
</evidence>
<evidence type="ECO:0000256" key="1">
    <source>
        <dbReference type="ARBA" id="ARBA00022679"/>
    </source>
</evidence>
<dbReference type="EMBL" id="CP132970">
    <property type="protein sequence ID" value="XBW06598.1"/>
    <property type="molecule type" value="Genomic_DNA"/>
</dbReference>
<evidence type="ECO:0000256" key="7">
    <source>
        <dbReference type="ARBA" id="ARBA00048696"/>
    </source>
</evidence>
<comment type="catalytic activity">
    <reaction evidence="7">
        <text>L-tyrosyl-[protein] + ATP = O-(5'-adenylyl)-L-tyrosyl-[protein] + diphosphate</text>
        <dbReference type="Rhea" id="RHEA:54288"/>
        <dbReference type="Rhea" id="RHEA-COMP:10136"/>
        <dbReference type="Rhea" id="RHEA-COMP:13846"/>
        <dbReference type="ChEBI" id="CHEBI:30616"/>
        <dbReference type="ChEBI" id="CHEBI:33019"/>
        <dbReference type="ChEBI" id="CHEBI:46858"/>
        <dbReference type="ChEBI" id="CHEBI:83624"/>
        <dbReference type="EC" id="2.7.7.108"/>
    </reaction>
</comment>
<dbReference type="GO" id="GO:0051302">
    <property type="term" value="P:regulation of cell division"/>
    <property type="evidence" value="ECO:0007669"/>
    <property type="project" value="TreeGrafter"/>
</dbReference>
<dbReference type="RefSeq" id="WP_301850936.1">
    <property type="nucleotide sequence ID" value="NZ_CP132970.1"/>
</dbReference>
<name>A0AAU7V4K8_9NOCA</name>
<dbReference type="AlphaFoldDB" id="A0AAU7V4K8"/>
<protein>
    <recommendedName>
        <fullName evidence="5">protein adenylyltransferase</fullName>
        <ecNumber evidence="5">2.7.7.108</ecNumber>
    </recommendedName>
</protein>
<keyword evidence="4" id="KW-0067">ATP-binding</keyword>
<organism evidence="9">
    <name type="scientific">Rhodococcus sp. D-6</name>
    <dbReference type="NCBI Taxonomy" id="1387842"/>
    <lineage>
        <taxon>Bacteria</taxon>
        <taxon>Bacillati</taxon>
        <taxon>Actinomycetota</taxon>
        <taxon>Actinomycetes</taxon>
        <taxon>Mycobacteriales</taxon>
        <taxon>Nocardiaceae</taxon>
        <taxon>Rhodococcus</taxon>
    </lineage>
</organism>
<sequence length="214" mass="24414">MAPTAPWNTGDHERDWDGYFIPGTHVLRNRVGASTFQQLHDAETDLSEVRLLELREEPGLVTPRSYDLSHLSAIHRHLFQDVYEWAGSLRTVGMEKWGKSFCPPANIQQAMQHVAIEIADSKQLRTVPRDKLPKKIAYLYDYVNYAHPFREGNGRTTREFFDQLLAEQSLGLDWSLTASEALYQACHTARANSDLSGLVAMFTRILDDCPAYNF</sequence>
<accession>A0AAU7V4K8</accession>
<evidence type="ECO:0000256" key="6">
    <source>
        <dbReference type="ARBA" id="ARBA00047939"/>
    </source>
</evidence>
<evidence type="ECO:0000313" key="9">
    <source>
        <dbReference type="EMBL" id="XBW06598.1"/>
    </source>
</evidence>
<proteinExistence type="predicted"/>
<dbReference type="SUPFAM" id="SSF140931">
    <property type="entry name" value="Fic-like"/>
    <property type="match status" value="1"/>
</dbReference>
<evidence type="ECO:0000259" key="8">
    <source>
        <dbReference type="PROSITE" id="PS51459"/>
    </source>
</evidence>
<reference evidence="9" key="1">
    <citation type="submission" date="2023-08" db="EMBL/GenBank/DDBJ databases">
        <title>The novel hydrolase IpcH responsible for the initial isoprocarb degradation step in Rhodococcus sp. D-6.</title>
        <authorList>
            <person name="Zhu Q."/>
        </authorList>
    </citation>
    <scope>NUCLEOTIDE SEQUENCE</scope>
    <source>
        <strain evidence="9">D-6</strain>
    </source>
</reference>
<dbReference type="GO" id="GO:0070733">
    <property type="term" value="F:AMPylase activity"/>
    <property type="evidence" value="ECO:0007669"/>
    <property type="project" value="UniProtKB-EC"/>
</dbReference>
<dbReference type="GO" id="GO:0005524">
    <property type="term" value="F:ATP binding"/>
    <property type="evidence" value="ECO:0007669"/>
    <property type="project" value="UniProtKB-KW"/>
</dbReference>
<dbReference type="KEGG" id="rhox:RBB84_12230"/>
<gene>
    <name evidence="9" type="ORF">RBB84_12230</name>
</gene>
<evidence type="ECO:0000256" key="3">
    <source>
        <dbReference type="ARBA" id="ARBA00022741"/>
    </source>
</evidence>
<keyword evidence="2" id="KW-0548">Nucleotidyltransferase</keyword>
<dbReference type="PROSITE" id="PS51459">
    <property type="entry name" value="FIDO"/>
    <property type="match status" value="1"/>
</dbReference>
<feature type="domain" description="Fido" evidence="8">
    <location>
        <begin position="66"/>
        <end position="204"/>
    </location>
</feature>
<evidence type="ECO:0000256" key="4">
    <source>
        <dbReference type="ARBA" id="ARBA00022840"/>
    </source>
</evidence>
<keyword evidence="1" id="KW-0808">Transferase</keyword>
<comment type="catalytic activity">
    <reaction evidence="6">
        <text>L-threonyl-[protein] + ATP = 3-O-(5'-adenylyl)-L-threonyl-[protein] + diphosphate</text>
        <dbReference type="Rhea" id="RHEA:54292"/>
        <dbReference type="Rhea" id="RHEA-COMP:11060"/>
        <dbReference type="Rhea" id="RHEA-COMP:13847"/>
        <dbReference type="ChEBI" id="CHEBI:30013"/>
        <dbReference type="ChEBI" id="CHEBI:30616"/>
        <dbReference type="ChEBI" id="CHEBI:33019"/>
        <dbReference type="ChEBI" id="CHEBI:138113"/>
        <dbReference type="EC" id="2.7.7.108"/>
    </reaction>
</comment>
<evidence type="ECO:0000256" key="2">
    <source>
        <dbReference type="ARBA" id="ARBA00022695"/>
    </source>
</evidence>
<dbReference type="InterPro" id="IPR003812">
    <property type="entry name" value="Fido"/>
</dbReference>